<dbReference type="EMBL" id="JBHTBJ010000004">
    <property type="protein sequence ID" value="MFC7273935.1"/>
    <property type="molecule type" value="Genomic_DNA"/>
</dbReference>
<feature type="compositionally biased region" description="Gly residues" evidence="1">
    <location>
        <begin position="29"/>
        <end position="44"/>
    </location>
</feature>
<name>A0ABW2HQZ2_9ACTN</name>
<keyword evidence="3" id="KW-1185">Reference proteome</keyword>
<accession>A0ABW2HQZ2</accession>
<feature type="compositionally biased region" description="Low complexity" evidence="1">
    <location>
        <begin position="113"/>
        <end position="138"/>
    </location>
</feature>
<dbReference type="RefSeq" id="WP_378965570.1">
    <property type="nucleotide sequence ID" value="NZ_JBHTBJ010000004.1"/>
</dbReference>
<comment type="caution">
    <text evidence="2">The sequence shown here is derived from an EMBL/GenBank/DDBJ whole genome shotgun (WGS) entry which is preliminary data.</text>
</comment>
<evidence type="ECO:0000313" key="2">
    <source>
        <dbReference type="EMBL" id="MFC7273935.1"/>
    </source>
</evidence>
<dbReference type="Proteomes" id="UP001596548">
    <property type="component" value="Unassembled WGS sequence"/>
</dbReference>
<feature type="compositionally biased region" description="Low complexity" evidence="1">
    <location>
        <begin position="67"/>
        <end position="94"/>
    </location>
</feature>
<evidence type="ECO:0000313" key="3">
    <source>
        <dbReference type="Proteomes" id="UP001596548"/>
    </source>
</evidence>
<sequence>MALGLPISVAIGWTLATPARKPFHVGAPAGTGGLGAGSGSGGIGTAPRRAGSQRLIEVQFSPRPLTPSSVVPPIASAPSAAPSPTTAIPSGSAPIESSASPLPTLIDPPVPTPTEITVTPSASDAPSADPSATPSAGG</sequence>
<organism evidence="2 3">
    <name type="scientific">Paractinoplanes rhizophilus</name>
    <dbReference type="NCBI Taxonomy" id="1416877"/>
    <lineage>
        <taxon>Bacteria</taxon>
        <taxon>Bacillati</taxon>
        <taxon>Actinomycetota</taxon>
        <taxon>Actinomycetes</taxon>
        <taxon>Micromonosporales</taxon>
        <taxon>Micromonosporaceae</taxon>
        <taxon>Paractinoplanes</taxon>
    </lineage>
</organism>
<gene>
    <name evidence="2" type="ORF">ACFQS1_08095</name>
</gene>
<proteinExistence type="predicted"/>
<evidence type="ECO:0000256" key="1">
    <source>
        <dbReference type="SAM" id="MobiDB-lite"/>
    </source>
</evidence>
<protein>
    <submittedName>
        <fullName evidence="2">Uncharacterized protein</fullName>
    </submittedName>
</protein>
<reference evidence="3" key="1">
    <citation type="journal article" date="2019" name="Int. J. Syst. Evol. Microbiol.">
        <title>The Global Catalogue of Microorganisms (GCM) 10K type strain sequencing project: providing services to taxonomists for standard genome sequencing and annotation.</title>
        <authorList>
            <consortium name="The Broad Institute Genomics Platform"/>
            <consortium name="The Broad Institute Genome Sequencing Center for Infectious Disease"/>
            <person name="Wu L."/>
            <person name="Ma J."/>
        </authorList>
    </citation>
    <scope>NUCLEOTIDE SEQUENCE [LARGE SCALE GENOMIC DNA]</scope>
    <source>
        <strain evidence="3">XZYJT-10</strain>
    </source>
</reference>
<feature type="region of interest" description="Disordered" evidence="1">
    <location>
        <begin position="21"/>
        <end position="138"/>
    </location>
</feature>